<dbReference type="AlphaFoldDB" id="A0A0Z8UU49"/>
<dbReference type="EMBL" id="FIMD01000001">
    <property type="protein sequence ID" value="CYX43855.1"/>
    <property type="molecule type" value="Genomic_DNA"/>
</dbReference>
<gene>
    <name evidence="1" type="ORF">ERS132536_00279</name>
</gene>
<accession>A0A0Z8UU49</accession>
<protein>
    <submittedName>
        <fullName evidence="1">Abi family protein</fullName>
    </submittedName>
</protein>
<dbReference type="Pfam" id="PF07751">
    <property type="entry name" value="Abi_2"/>
    <property type="match status" value="1"/>
</dbReference>
<evidence type="ECO:0000313" key="2">
    <source>
        <dbReference type="Proteomes" id="UP000075182"/>
    </source>
</evidence>
<dbReference type="OrthoDB" id="9803053at2"/>
<organism evidence="1 2">
    <name type="scientific">Streptococcus suis</name>
    <dbReference type="NCBI Taxonomy" id="1307"/>
    <lineage>
        <taxon>Bacteria</taxon>
        <taxon>Bacillati</taxon>
        <taxon>Bacillota</taxon>
        <taxon>Bacilli</taxon>
        <taxon>Lactobacillales</taxon>
        <taxon>Streptococcaceae</taxon>
        <taxon>Streptococcus</taxon>
    </lineage>
</organism>
<name>A0A0Z8UU49_STRSU</name>
<dbReference type="Proteomes" id="UP000075182">
    <property type="component" value="Unassembled WGS sequence"/>
</dbReference>
<dbReference type="InterPro" id="IPR011664">
    <property type="entry name" value="Abi_system_AbiD/AbiF-like"/>
</dbReference>
<proteinExistence type="predicted"/>
<sequence>MKPKLSFEDLIDRLTNEKGITLGTFSKEQVEEYLKIRSYYYKISSYRKNYPKLPDGKYDNLTFNHLEATAKIDVRLREYLLHLCLDVEHATRTNLMTQLTEDEDEDGYKIIEDFQDEFPDKFHEILEHFRNNKYKQDMFEKRTQISAWVFMEIIDYGTLVQFLEYYIQSRLISSGNLYSTQHRYIKNIRNSCAHNDVFLINLFDKKYYIPRPNPATKSFADSMGINNGLVRYLKIIDIINLFYVHANICSNELNARRYQEGLAIIQKFDEQKELLHHSTYLNKFFNNIFYKCVDFLNK</sequence>
<dbReference type="PATRIC" id="fig|1307.470.peg.1535"/>
<evidence type="ECO:0000313" key="1">
    <source>
        <dbReference type="EMBL" id="CYX43855.1"/>
    </source>
</evidence>
<reference evidence="1 2" key="1">
    <citation type="submission" date="2016-02" db="EMBL/GenBank/DDBJ databases">
        <authorList>
            <consortium name="Pathogen Informatics"/>
        </authorList>
    </citation>
    <scope>NUCLEOTIDE SEQUENCE [LARGE SCALE GENOMIC DNA]</scope>
    <source>
        <strain evidence="1 2">SS999</strain>
    </source>
</reference>
<dbReference type="RefSeq" id="WP_002937008.1">
    <property type="nucleotide sequence ID" value="NZ_BCBZ01000002.1"/>
</dbReference>